<proteinExistence type="inferred from homology"/>
<sequence>MTETTNKASRFEMRLTPSQKERLDQAAAIRGLSTSQWALTNLLVAADRDIRESHVLHLDDEAWDSFVRALDEPMPEEMVRLLESEPIWK</sequence>
<dbReference type="Gene3D" id="1.20.5.780">
    <property type="entry name" value="Single helix bin"/>
    <property type="match status" value="1"/>
</dbReference>
<evidence type="ECO:0000313" key="8">
    <source>
        <dbReference type="Proteomes" id="UP000491334"/>
    </source>
</evidence>
<dbReference type="Proteomes" id="UP000261186">
    <property type="component" value="Unassembled WGS sequence"/>
</dbReference>
<reference evidence="7 8" key="2">
    <citation type="journal article" date="2019" name="Nat. Med.">
        <title>A library of human gut bacterial isolates paired with longitudinal multiomics data enables mechanistic microbiome research.</title>
        <authorList>
            <person name="Poyet M."/>
            <person name="Groussin M."/>
            <person name="Gibbons S.M."/>
            <person name="Avila-Pacheco J."/>
            <person name="Jiang X."/>
            <person name="Kearney S.M."/>
            <person name="Perrotta A.R."/>
            <person name="Berdy B."/>
            <person name="Zhao S."/>
            <person name="Lieberman T.D."/>
            <person name="Swanson P.K."/>
            <person name="Smith M."/>
            <person name="Roesemann S."/>
            <person name="Alexander J.E."/>
            <person name="Rich S.A."/>
            <person name="Livny J."/>
            <person name="Vlamakis H."/>
            <person name="Clish C."/>
            <person name="Bullock K."/>
            <person name="Deik A."/>
            <person name="Scott J."/>
            <person name="Pierce K.A."/>
            <person name="Xavier R.J."/>
            <person name="Alm E.J."/>
        </authorList>
    </citation>
    <scope>NUCLEOTIDE SEQUENCE [LARGE SCALE GENOMIC DNA]</scope>
    <source>
        <strain evidence="3 7">BIOML-A283</strain>
        <strain evidence="4 8">BIOML-A284</strain>
    </source>
</reference>
<keyword evidence="1" id="KW-1277">Toxin-antitoxin system</keyword>
<dbReference type="EMBL" id="WDZO01000033">
    <property type="protein sequence ID" value="KAB6910793.1"/>
    <property type="molecule type" value="Genomic_DNA"/>
</dbReference>
<evidence type="ECO:0000256" key="2">
    <source>
        <dbReference type="ARBA" id="ARBA00049988"/>
    </source>
</evidence>
<evidence type="ECO:0000313" key="7">
    <source>
        <dbReference type="Proteomes" id="UP000481350"/>
    </source>
</evidence>
<evidence type="ECO:0000256" key="1">
    <source>
        <dbReference type="ARBA" id="ARBA00022649"/>
    </source>
</evidence>
<name>A0A133LA24_BIFLN</name>
<organism evidence="5 6">
    <name type="scientific">Bifidobacterium longum</name>
    <dbReference type="NCBI Taxonomy" id="216816"/>
    <lineage>
        <taxon>Bacteria</taxon>
        <taxon>Bacillati</taxon>
        <taxon>Actinomycetota</taxon>
        <taxon>Actinomycetes</taxon>
        <taxon>Bifidobacteriales</taxon>
        <taxon>Bifidobacteriaceae</taxon>
        <taxon>Bifidobacterium</taxon>
    </lineage>
</organism>
<dbReference type="GO" id="GO:0006355">
    <property type="term" value="P:regulation of DNA-templated transcription"/>
    <property type="evidence" value="ECO:0007669"/>
    <property type="project" value="InterPro"/>
</dbReference>
<accession>A0A133LA24</accession>
<reference evidence="5 6" key="1">
    <citation type="submission" date="2018-08" db="EMBL/GenBank/DDBJ databases">
        <title>A genome reference for cultivated species of the human gut microbiota.</title>
        <authorList>
            <person name="Zou Y."/>
            <person name="Xue W."/>
            <person name="Luo G."/>
        </authorList>
    </citation>
    <scope>NUCLEOTIDE SEQUENCE [LARGE SCALE GENOMIC DNA]</scope>
    <source>
        <strain evidence="5 6">TF08-4AC</strain>
    </source>
</reference>
<evidence type="ECO:0000313" key="4">
    <source>
        <dbReference type="EMBL" id="KAB6918104.1"/>
    </source>
</evidence>
<dbReference type="AlphaFoldDB" id="A0A133LA24"/>
<protein>
    <submittedName>
        <fullName evidence="5">DUF1778 domain-containing protein</fullName>
    </submittedName>
</protein>
<dbReference type="Pfam" id="PF08681">
    <property type="entry name" value="TacA1"/>
    <property type="match status" value="1"/>
</dbReference>
<comment type="similarity">
    <text evidence="2">Belongs to the TacA antitoxin family.</text>
</comment>
<evidence type="ECO:0000313" key="5">
    <source>
        <dbReference type="EMBL" id="RGL05233.1"/>
    </source>
</evidence>
<dbReference type="Proteomes" id="UP000481350">
    <property type="component" value="Unassembled WGS sequence"/>
</dbReference>
<dbReference type="Proteomes" id="UP000491334">
    <property type="component" value="Unassembled WGS sequence"/>
</dbReference>
<comment type="caution">
    <text evidence="5">The sequence shown here is derived from an EMBL/GenBank/DDBJ whole genome shotgun (WGS) entry which is preliminary data.</text>
</comment>
<dbReference type="PANTHER" id="PTHR35401">
    <property type="entry name" value="COPG FAMILY HELIX-TURN-HELIX PROTEIN-RELATED-RELATED"/>
    <property type="match status" value="1"/>
</dbReference>
<dbReference type="RefSeq" id="WP_007057303.1">
    <property type="nucleotide sequence ID" value="NZ_CP090414.1"/>
</dbReference>
<dbReference type="InterPro" id="IPR014795">
    <property type="entry name" value="TacA_1-like"/>
</dbReference>
<dbReference type="EMBL" id="QSRH01000002">
    <property type="protein sequence ID" value="RGL05233.1"/>
    <property type="molecule type" value="Genomic_DNA"/>
</dbReference>
<dbReference type="EMBL" id="WDZP01000013">
    <property type="protein sequence ID" value="KAB6918104.1"/>
    <property type="molecule type" value="Genomic_DNA"/>
</dbReference>
<dbReference type="SUPFAM" id="SSF47598">
    <property type="entry name" value="Ribbon-helix-helix"/>
    <property type="match status" value="1"/>
</dbReference>
<dbReference type="InterPro" id="IPR010985">
    <property type="entry name" value="Ribbon_hlx_hlx"/>
</dbReference>
<gene>
    <name evidence="5" type="ORF">DXC85_04540</name>
    <name evidence="3" type="ORF">GBJ98_10050</name>
    <name evidence="4" type="ORF">GBK06_06245</name>
</gene>
<evidence type="ECO:0000313" key="3">
    <source>
        <dbReference type="EMBL" id="KAB6910793.1"/>
    </source>
</evidence>
<evidence type="ECO:0000313" key="6">
    <source>
        <dbReference type="Proteomes" id="UP000261186"/>
    </source>
</evidence>